<dbReference type="AlphaFoldDB" id="A0A9P9EB54"/>
<keyword evidence="1" id="KW-0560">Oxidoreductase</keyword>
<dbReference type="Gene3D" id="3.20.20.70">
    <property type="entry name" value="Aldolase class I"/>
    <property type="match status" value="1"/>
</dbReference>
<dbReference type="Pfam" id="PF03060">
    <property type="entry name" value="NMO"/>
    <property type="match status" value="1"/>
</dbReference>
<name>A0A9P9EB54_9HYPO</name>
<dbReference type="GO" id="GO:0004497">
    <property type="term" value="F:monooxygenase activity"/>
    <property type="evidence" value="ECO:0007669"/>
    <property type="project" value="UniProtKB-KW"/>
</dbReference>
<dbReference type="SUPFAM" id="SSF50129">
    <property type="entry name" value="GroES-like"/>
    <property type="match status" value="1"/>
</dbReference>
<reference evidence="1" key="1">
    <citation type="journal article" date="2021" name="Nat. Commun.">
        <title>Genetic determinants of endophytism in the Arabidopsis root mycobiome.</title>
        <authorList>
            <person name="Mesny F."/>
            <person name="Miyauchi S."/>
            <person name="Thiergart T."/>
            <person name="Pickel B."/>
            <person name="Atanasova L."/>
            <person name="Karlsson M."/>
            <person name="Huettel B."/>
            <person name="Barry K.W."/>
            <person name="Haridas S."/>
            <person name="Chen C."/>
            <person name="Bauer D."/>
            <person name="Andreopoulos W."/>
            <person name="Pangilinan J."/>
            <person name="LaButti K."/>
            <person name="Riley R."/>
            <person name="Lipzen A."/>
            <person name="Clum A."/>
            <person name="Drula E."/>
            <person name="Henrissat B."/>
            <person name="Kohler A."/>
            <person name="Grigoriev I.V."/>
            <person name="Martin F.M."/>
            <person name="Hacquard S."/>
        </authorList>
    </citation>
    <scope>NUCLEOTIDE SEQUENCE</scope>
    <source>
        <strain evidence="1">MPI-CAGE-AT-0147</strain>
    </source>
</reference>
<dbReference type="PANTHER" id="PTHR32332:SF34">
    <property type="entry name" value="2-NITROPROPANE DIOXYGENASE FAMILY, PUTATIVE-RELATED"/>
    <property type="match status" value="1"/>
</dbReference>
<sequence length="264" mass="27882">MHQKNPITPEAVGSGPGGAVDGTLPFYGVFPDHGLVHAPGSLNAIEASTLTCAPLTAWNALYGLQSKSIKAGDWVLTQGAGGGSDAGGHGHESGASIVPLIPEVVDTLRDGGFPDISLIAAGGIMDGRATAAALALEASGVVLGTRFLGGEEAKVPAEFHKIIFETSDGDESTARSRAFDAMWGLNIWPDIYDGRCLKNSMYQNVKHRMFDKEARIELQRDLEQQASQDVSIKNSMSNWASTGVGMVNKIERQLNFRGSGVDTD</sequence>
<dbReference type="OrthoDB" id="2349068at2759"/>
<dbReference type="PANTHER" id="PTHR32332">
    <property type="entry name" value="2-NITROPROPANE DIOXYGENASE"/>
    <property type="match status" value="1"/>
</dbReference>
<dbReference type="Gene3D" id="3.90.180.10">
    <property type="entry name" value="Medium-chain alcohol dehydrogenases, catalytic domain"/>
    <property type="match status" value="1"/>
</dbReference>
<accession>A0A9P9EB54</accession>
<dbReference type="InterPro" id="IPR013785">
    <property type="entry name" value="Aldolase_TIM"/>
</dbReference>
<evidence type="ECO:0000313" key="1">
    <source>
        <dbReference type="EMBL" id="KAH7133956.1"/>
    </source>
</evidence>
<gene>
    <name evidence="1" type="ORF">EDB81DRAFT_949376</name>
</gene>
<keyword evidence="2" id="KW-1185">Reference proteome</keyword>
<dbReference type="InterPro" id="IPR011032">
    <property type="entry name" value="GroES-like_sf"/>
</dbReference>
<proteinExistence type="predicted"/>
<dbReference type="SUPFAM" id="SSF51412">
    <property type="entry name" value="Inosine monophosphate dehydrogenase (IMPDH)"/>
    <property type="match status" value="1"/>
</dbReference>
<protein>
    <submittedName>
        <fullName evidence="1">Nitronate monooxygenase-domain-containing protein</fullName>
    </submittedName>
</protein>
<keyword evidence="1" id="KW-0503">Monooxygenase</keyword>
<dbReference type="Proteomes" id="UP000738349">
    <property type="component" value="Unassembled WGS sequence"/>
</dbReference>
<evidence type="ECO:0000313" key="2">
    <source>
        <dbReference type="Proteomes" id="UP000738349"/>
    </source>
</evidence>
<comment type="caution">
    <text evidence="1">The sequence shown here is derived from an EMBL/GenBank/DDBJ whole genome shotgun (WGS) entry which is preliminary data.</text>
</comment>
<organism evidence="1 2">
    <name type="scientific">Dactylonectria macrodidyma</name>
    <dbReference type="NCBI Taxonomy" id="307937"/>
    <lineage>
        <taxon>Eukaryota</taxon>
        <taxon>Fungi</taxon>
        <taxon>Dikarya</taxon>
        <taxon>Ascomycota</taxon>
        <taxon>Pezizomycotina</taxon>
        <taxon>Sordariomycetes</taxon>
        <taxon>Hypocreomycetidae</taxon>
        <taxon>Hypocreales</taxon>
        <taxon>Nectriaceae</taxon>
        <taxon>Dactylonectria</taxon>
    </lineage>
</organism>
<dbReference type="EMBL" id="JAGMUV010000014">
    <property type="protein sequence ID" value="KAH7133956.1"/>
    <property type="molecule type" value="Genomic_DNA"/>
</dbReference>